<keyword evidence="2" id="KW-0720">Serine protease</keyword>
<dbReference type="CDD" id="cd00190">
    <property type="entry name" value="Tryp_SPc"/>
    <property type="match status" value="1"/>
</dbReference>
<sequence>MGPAGLMVLLLLLLGAYQGSLTKQKKLQSVCGRPVYSGRIVGGQGAALGHWPWQVSLRFDSTHICGGSLISNHWVMTAAHCIKKTWFSFLYSVWLGSIDRDYSSTGEEYYVSRIVIPSKHHNTDGDIALLKLSSRVTFTSLVLPICLPNISKPLTVPASCWVTGWGQNQEGHYPSTLQELEVPIITGEACEQLYNPIGFFLPDLERIIKEDMLCAGEIQQSKDSCKGDSGGPLSCHIDGVWTQIGVISWGLECGKNLPGVYTNVTYYQKWISSIISRAADWGGDCTHMASCFFLFPPVLLSLALLGPS</sequence>
<dbReference type="OrthoDB" id="10002959at2759"/>
<dbReference type="Bgee" id="ENSRNOG00000024208">
    <property type="expression patterns" value="Expressed in testis and 4 other cell types or tissues"/>
</dbReference>
<dbReference type="PANTHER" id="PTHR24253">
    <property type="entry name" value="TRANSMEMBRANE PROTEASE SERINE"/>
    <property type="match status" value="1"/>
</dbReference>
<dbReference type="GeneID" id="108350052"/>
<dbReference type="AGR" id="RGD:11436036"/>
<evidence type="ECO:0000256" key="1">
    <source>
        <dbReference type="ARBA" id="ARBA00023157"/>
    </source>
</evidence>
<evidence type="ECO:0000259" key="4">
    <source>
        <dbReference type="PROSITE" id="PS50240"/>
    </source>
</evidence>
<evidence type="ECO:0000313" key="7">
    <source>
        <dbReference type="RGD" id="11436036"/>
    </source>
</evidence>
<dbReference type="FunCoup" id="A0A1W2Q644">
    <property type="interactions" value="23"/>
</dbReference>
<dbReference type="GO" id="GO:0006508">
    <property type="term" value="P:proteolysis"/>
    <property type="evidence" value="ECO:0000318"/>
    <property type="project" value="GO_Central"/>
</dbReference>
<dbReference type="AlphaFoldDB" id="A0A1W2Q644"/>
<dbReference type="PROSITE" id="PS00135">
    <property type="entry name" value="TRYPSIN_SER"/>
    <property type="match status" value="1"/>
</dbReference>
<evidence type="ECO:0000313" key="6">
    <source>
        <dbReference type="Proteomes" id="UP000002494"/>
    </source>
</evidence>
<reference evidence="5" key="1">
    <citation type="submission" date="2024-01" db="EMBL/GenBank/DDBJ databases">
        <title>GRCr8: a new rat reference genome assembly contstructed from accurate long reads and long range scaffolding.</title>
        <authorList>
            <person name="Doris P.A."/>
            <person name="Kalbfleisch T."/>
            <person name="Li K."/>
            <person name="Howe K."/>
            <person name="Wood J."/>
        </authorList>
    </citation>
    <scope>NUCLEOTIDE SEQUENCE [LARGE SCALE GENOMIC DNA]</scope>
    <source>
        <strain evidence="5">Brown Norway</strain>
    </source>
</reference>
<dbReference type="InterPro" id="IPR018114">
    <property type="entry name" value="TRYPSIN_HIS"/>
</dbReference>
<protein>
    <submittedName>
        <fullName evidence="5">Serine protease 48</fullName>
    </submittedName>
</protein>
<accession>A0A1W2Q644</accession>
<dbReference type="RGD" id="11436036">
    <property type="gene designation" value="Prss48"/>
</dbReference>
<dbReference type="InterPro" id="IPR033116">
    <property type="entry name" value="TRYPSIN_SER"/>
</dbReference>
<keyword evidence="1" id="KW-1015">Disulfide bond</keyword>
<reference evidence="5" key="2">
    <citation type="submission" date="2025-08" db="UniProtKB">
        <authorList>
            <consortium name="Ensembl"/>
        </authorList>
    </citation>
    <scope>IDENTIFICATION</scope>
    <source>
        <strain evidence="5">Brown Norway</strain>
    </source>
</reference>
<keyword evidence="2" id="KW-0378">Hydrolase</keyword>
<evidence type="ECO:0000313" key="5">
    <source>
        <dbReference type="Ensembl" id="ENSRNOP00000076136.1"/>
    </source>
</evidence>
<proteinExistence type="predicted"/>
<evidence type="ECO:0000256" key="2">
    <source>
        <dbReference type="RuleBase" id="RU363034"/>
    </source>
</evidence>
<name>A0A1W2Q644_RAT</name>
<feature type="signal peptide" evidence="3">
    <location>
        <begin position="1"/>
        <end position="22"/>
    </location>
</feature>
<dbReference type="Ensembl" id="ENSRNOT00000093479.3">
    <property type="protein sequence ID" value="ENSRNOP00000076136.1"/>
    <property type="gene ID" value="ENSRNOG00000024208.9"/>
</dbReference>
<dbReference type="InterPro" id="IPR009003">
    <property type="entry name" value="Peptidase_S1_PA"/>
</dbReference>
<keyword evidence="3" id="KW-0732">Signal</keyword>
<reference evidence="5" key="3">
    <citation type="submission" date="2025-09" db="UniProtKB">
        <authorList>
            <consortium name="Ensembl"/>
        </authorList>
    </citation>
    <scope>IDENTIFICATION</scope>
    <source>
        <strain evidence="5">Brown Norway</strain>
    </source>
</reference>
<keyword evidence="2" id="KW-0645">Protease</keyword>
<dbReference type="OMA" id="PRTWNTF"/>
<dbReference type="PANTHER" id="PTHR24253:SF162">
    <property type="entry name" value="SERINE PROTEASE 48"/>
    <property type="match status" value="1"/>
</dbReference>
<dbReference type="Pfam" id="PF00089">
    <property type="entry name" value="Trypsin"/>
    <property type="match status" value="1"/>
</dbReference>
<dbReference type="PROSITE" id="PS00134">
    <property type="entry name" value="TRYPSIN_HIS"/>
    <property type="match status" value="1"/>
</dbReference>
<gene>
    <name evidence="5 7" type="primary">Prss48</name>
</gene>
<dbReference type="Gene3D" id="2.40.10.10">
    <property type="entry name" value="Trypsin-like serine proteases"/>
    <property type="match status" value="2"/>
</dbReference>
<dbReference type="PRINTS" id="PR00722">
    <property type="entry name" value="CHYMOTRYPSIN"/>
</dbReference>
<organism evidence="5 6">
    <name type="scientific">Rattus norvegicus</name>
    <name type="common">Rat</name>
    <dbReference type="NCBI Taxonomy" id="10116"/>
    <lineage>
        <taxon>Eukaryota</taxon>
        <taxon>Metazoa</taxon>
        <taxon>Chordata</taxon>
        <taxon>Craniata</taxon>
        <taxon>Vertebrata</taxon>
        <taxon>Euteleostomi</taxon>
        <taxon>Mammalia</taxon>
        <taxon>Eutheria</taxon>
        <taxon>Euarchontoglires</taxon>
        <taxon>Glires</taxon>
        <taxon>Rodentia</taxon>
        <taxon>Myomorpha</taxon>
        <taxon>Muroidea</taxon>
        <taxon>Muridae</taxon>
        <taxon>Murinae</taxon>
        <taxon>Rattus</taxon>
    </lineage>
</organism>
<dbReference type="InterPro" id="IPR001314">
    <property type="entry name" value="Peptidase_S1A"/>
</dbReference>
<evidence type="ECO:0000256" key="3">
    <source>
        <dbReference type="SAM" id="SignalP"/>
    </source>
</evidence>
<dbReference type="GO" id="GO:0004252">
    <property type="term" value="F:serine-type endopeptidase activity"/>
    <property type="evidence" value="ECO:0000318"/>
    <property type="project" value="GO_Central"/>
</dbReference>
<feature type="domain" description="Peptidase S1" evidence="4">
    <location>
        <begin position="40"/>
        <end position="276"/>
    </location>
</feature>
<dbReference type="InterPro" id="IPR043504">
    <property type="entry name" value="Peptidase_S1_PA_chymotrypsin"/>
</dbReference>
<keyword evidence="6" id="KW-1185">Reference proteome</keyword>
<dbReference type="ExpressionAtlas" id="A0A1W2Q644">
    <property type="expression patterns" value="baseline"/>
</dbReference>
<dbReference type="FunFam" id="2.40.10.10:FF:000039">
    <property type="entry name" value="Brain-specific serine protease 4"/>
    <property type="match status" value="1"/>
</dbReference>
<dbReference type="KEGG" id="rno:108350052"/>
<dbReference type="InterPro" id="IPR001254">
    <property type="entry name" value="Trypsin_dom"/>
</dbReference>
<dbReference type="Proteomes" id="UP000002494">
    <property type="component" value="Chromosome 2"/>
</dbReference>
<dbReference type="RefSeq" id="NP_001420265.1">
    <property type="nucleotide sequence ID" value="NM_001433336.1"/>
</dbReference>
<feature type="chain" id="PRO_5010713477" evidence="3">
    <location>
        <begin position="23"/>
        <end position="308"/>
    </location>
</feature>
<dbReference type="SMART" id="SM00020">
    <property type="entry name" value="Tryp_SPc"/>
    <property type="match status" value="1"/>
</dbReference>
<dbReference type="CTD" id="345062"/>
<dbReference type="GeneTree" id="ENSGT00940000160791"/>
<dbReference type="GO" id="GO:0005615">
    <property type="term" value="C:extracellular space"/>
    <property type="evidence" value="ECO:0000318"/>
    <property type="project" value="GO_Central"/>
</dbReference>
<dbReference type="PROSITE" id="PS50240">
    <property type="entry name" value="TRYPSIN_DOM"/>
    <property type="match status" value="1"/>
</dbReference>
<dbReference type="SUPFAM" id="SSF50494">
    <property type="entry name" value="Trypsin-like serine proteases"/>
    <property type="match status" value="1"/>
</dbReference>
<dbReference type="SMR" id="A0A1W2Q644"/>